<reference evidence="24 25" key="5">
    <citation type="submission" date="2018-06" db="EMBL/GenBank/DDBJ databases">
        <authorList>
            <consortium name="Pathogen Informatics"/>
            <person name="Doyle S."/>
        </authorList>
    </citation>
    <scope>NUCLEOTIDE SEQUENCE [LARGE SCALE GENOMIC DNA]</scope>
    <source>
        <strain evidence="18 25">NCTC10767</strain>
        <strain evidence="19 26">NCTC11112</strain>
        <strain evidence="20 24">NCTC9075</strain>
    </source>
</reference>
<evidence type="ECO:0000313" key="31">
    <source>
        <dbReference type="Proteomes" id="UP000472856"/>
    </source>
</evidence>
<keyword evidence="1" id="KW-0732">Signal</keyword>
<dbReference type="AlphaFoldDB" id="A0A067HHS1"/>
<dbReference type="Proteomes" id="UP000842519">
    <property type="component" value="Unassembled WGS sequence"/>
</dbReference>
<dbReference type="Proteomes" id="UP000514715">
    <property type="component" value="Chromosome"/>
</dbReference>
<dbReference type="EMBL" id="DABGZR010000051">
    <property type="protein sequence ID" value="HAJ0998546.1"/>
    <property type="molecule type" value="Genomic_DNA"/>
</dbReference>
<evidence type="ECO:0000313" key="32">
    <source>
        <dbReference type="Proteomes" id="UP000509260"/>
    </source>
</evidence>
<accession>A0A0J3WJ49</accession>
<reference evidence="33 34" key="12">
    <citation type="submission" date="2020-06" db="EMBL/GenBank/DDBJ databases">
        <title>REHAB project genomes.</title>
        <authorList>
            <person name="Shaw L.P."/>
        </authorList>
    </citation>
    <scope>NUCLEOTIDE SEQUENCE [LARGE SCALE GENOMIC DNA]</scope>
    <source>
        <strain evidence="16 33">RHB01-C20</strain>
        <strain evidence="15 34">RHB07-C04</strain>
        <strain evidence="11">RHBSTW-00474</strain>
    </source>
</reference>
<evidence type="ECO:0000313" key="20">
    <source>
        <dbReference type="EMBL" id="STP17791.1"/>
    </source>
</evidence>
<reference evidence="3" key="14">
    <citation type="submission" date="2023-10" db="EMBL/GenBank/DDBJ databases">
        <authorList>
            <person name="Leclercq S."/>
        </authorList>
    </citation>
    <scope>NUCLEOTIDE SEQUENCE</scope>
    <source>
        <strain evidence="3">F848</strain>
    </source>
</reference>
<evidence type="ECO:0000313" key="36">
    <source>
        <dbReference type="Proteomes" id="UP000531463"/>
    </source>
</evidence>
<evidence type="ECO:0000313" key="35">
    <source>
        <dbReference type="Proteomes" id="UP000528199"/>
    </source>
</evidence>
<dbReference type="Proteomes" id="UP000184077">
    <property type="component" value="Unassembled WGS sequence"/>
</dbReference>
<evidence type="ECO:0000313" key="12">
    <source>
        <dbReference type="EMBL" id="MXI73615.1"/>
    </source>
</evidence>
<dbReference type="EMBL" id="NPIM01000069">
    <property type="protein sequence ID" value="RVE16192.1"/>
    <property type="molecule type" value="Genomic_DNA"/>
</dbReference>
<evidence type="ECO:0000256" key="1">
    <source>
        <dbReference type="SAM" id="SignalP"/>
    </source>
</evidence>
<gene>
    <name evidence="14" type="ORF">BK300_25505</name>
    <name evidence="4" type="ORF">BKL28_001688</name>
    <name evidence="7" type="ORF">BvCmsKKP061_03196</name>
    <name evidence="17" type="ORF">CIG67_02855</name>
    <name evidence="3" type="ORF">FGAF848_40200</name>
    <name evidence="13" type="ORF">G5603_16770</name>
    <name evidence="5" type="ORF">GAI89_11710</name>
    <name evidence="12" type="ORF">GRW05_04720</name>
    <name evidence="8" type="ORF">HL601_23645</name>
    <name evidence="9" type="ORF">HLZ39_19950</name>
    <name evidence="11" type="ORF">HV209_00215</name>
    <name evidence="16" type="ORF">HVV39_15780</name>
    <name evidence="15" type="ORF">HVW04_11745</name>
    <name evidence="10" type="ORF">J8F57_004609</name>
    <name evidence="18" type="ORF">NCTC10767_02024</name>
    <name evidence="19" type="ORF">NCTC11112_02981</name>
    <name evidence="22" type="ORF">NCTC9044_00872</name>
    <name evidence="20" type="ORF">NCTC9075_01223</name>
    <name evidence="21" type="ORF">NCTC9075_05954</name>
    <name evidence="6" type="ORF">R8O40_002693</name>
    <name evidence="2" type="ORF">TUM18780_40040</name>
</gene>
<dbReference type="Proteomes" id="UP000509260">
    <property type="component" value="Chromosome"/>
</dbReference>
<reference evidence="17 28" key="2">
    <citation type="submission" date="2017-08" db="EMBL/GenBank/DDBJ databases">
        <title>Sequencing of Escherichia coli CCPM 6219.</title>
        <authorList>
            <person name="Liu S.-L."/>
            <person name="Zhou Y.-J."/>
            <person name="Zhao M.-F."/>
        </authorList>
    </citation>
    <scope>NUCLEOTIDE SEQUENCE [LARGE SCALE GENOMIC DNA]</scope>
    <source>
        <strain evidence="17 28">CCPM 6219</strain>
    </source>
</reference>
<dbReference type="Proteomes" id="UP001285616">
    <property type="component" value="Unassembled WGS sequence"/>
</dbReference>
<dbReference type="EMBL" id="LR134238">
    <property type="protein sequence ID" value="VED07528.1"/>
    <property type="molecule type" value="Genomic_DNA"/>
</dbReference>
<dbReference type="Proteomes" id="UP000472856">
    <property type="component" value="Unassembled WGS sequence"/>
</dbReference>
<protein>
    <submittedName>
        <fullName evidence="8">Uncharacterized protein</fullName>
    </submittedName>
</protein>
<evidence type="ECO:0000313" key="26">
    <source>
        <dbReference type="Proteomes" id="UP000254817"/>
    </source>
</evidence>
<dbReference type="EMBL" id="WUIY01000011">
    <property type="protein sequence ID" value="MXI73615.1"/>
    <property type="molecule type" value="Genomic_DNA"/>
</dbReference>
<evidence type="ECO:0000313" key="8">
    <source>
        <dbReference type="EMBL" id="HAJ0998546.1"/>
    </source>
</evidence>
<evidence type="ECO:0000313" key="4">
    <source>
        <dbReference type="EMBL" id="EFH0042930.1"/>
    </source>
</evidence>
<evidence type="ECO:0000313" key="28">
    <source>
        <dbReference type="Proteomes" id="UP000288459"/>
    </source>
</evidence>
<dbReference type="Proteomes" id="UP000868636">
    <property type="component" value="Unassembled WGS sequence"/>
</dbReference>
<dbReference type="EMBL" id="AASUOH010000008">
    <property type="protein sequence ID" value="EFH0042930.1"/>
    <property type="molecule type" value="Genomic_DNA"/>
</dbReference>
<dbReference type="Proteomes" id="UP001190091">
    <property type="component" value="Unassembled WGS sequence"/>
</dbReference>
<dbReference type="Proteomes" id="UP000528199">
    <property type="component" value="Unassembled WGS sequence"/>
</dbReference>
<dbReference type="Proteomes" id="UP000531463">
    <property type="component" value="Unassembled WGS sequence"/>
</dbReference>
<organism evidence="8">
    <name type="scientific">Escherichia coli</name>
    <dbReference type="NCBI Taxonomy" id="562"/>
    <lineage>
        <taxon>Bacteria</taxon>
        <taxon>Pseudomonadati</taxon>
        <taxon>Pseudomonadota</taxon>
        <taxon>Gammaproteobacteria</taxon>
        <taxon>Enterobacterales</taxon>
        <taxon>Enterobacteriaceae</taxon>
        <taxon>Escherichia</taxon>
    </lineage>
</organism>
<dbReference type="RefSeq" id="WP_001097301.1">
    <property type="nucleotide sequence ID" value="NZ_AP017617.1"/>
</dbReference>
<dbReference type="EMBL" id="JAAJRI010000013">
    <property type="protein sequence ID" value="NGE89833.1"/>
    <property type="molecule type" value="Genomic_DNA"/>
</dbReference>
<dbReference type="Proteomes" id="UP000622722">
    <property type="component" value="Unassembled WGS sequence"/>
</dbReference>
<evidence type="ECO:0000313" key="24">
    <source>
        <dbReference type="Proteomes" id="UP000254181"/>
    </source>
</evidence>
<name>A0A067HHS1_ECOLX</name>
<reference evidence="5 36" key="10">
    <citation type="submission" date="2019-12" db="EMBL/GenBank/DDBJ databases">
        <authorList>
            <consortium name="NARMS: The National Antimicrobial Resistance Monitoring System"/>
        </authorList>
    </citation>
    <scope>NUCLEOTIDE SEQUENCE [LARGE SCALE GENOMIC DNA]</scope>
    <source>
        <strain evidence="5 36">CVM N19EC0510</strain>
    </source>
</reference>
<reference evidence="6" key="15">
    <citation type="submission" date="2024-02" db="EMBL/GenBank/DDBJ databases">
        <authorList>
            <consortium name="Clinical and Environmental Microbiology Branch: Whole genome sequencing antimicrobial resistance pathogens in the healthcare setting"/>
        </authorList>
    </citation>
    <scope>NUCLEOTIDE SEQUENCE</scope>
    <source>
        <strain evidence="6">1924188</strain>
    </source>
</reference>
<dbReference type="Proteomes" id="UP000254817">
    <property type="component" value="Unassembled WGS sequence"/>
</dbReference>
<evidence type="ECO:0000313" key="27">
    <source>
        <dbReference type="Proteomes" id="UP000271797"/>
    </source>
</evidence>
<evidence type="ECO:0000313" key="33">
    <source>
        <dbReference type="Proteomes" id="UP000514533"/>
    </source>
</evidence>
<evidence type="ECO:0000313" key="13">
    <source>
        <dbReference type="EMBL" id="NGE89833.1"/>
    </source>
</evidence>
<dbReference type="EMBL" id="AASWKH010000009">
    <property type="protein sequence ID" value="EFH6095320.1"/>
    <property type="molecule type" value="Genomic_DNA"/>
</dbReference>
<dbReference type="Proteomes" id="UP000254647">
    <property type="component" value="Unassembled WGS sequence"/>
</dbReference>
<evidence type="ECO:0000313" key="14">
    <source>
        <dbReference type="EMBL" id="OJN32291.1"/>
    </source>
</evidence>
<dbReference type="EMBL" id="BFXY01000092">
    <property type="protein sequence ID" value="GDH49301.1"/>
    <property type="molecule type" value="Genomic_DNA"/>
</dbReference>
<evidence type="ECO:0000313" key="9">
    <source>
        <dbReference type="EMBL" id="HAJ5806740.1"/>
    </source>
</evidence>
<evidence type="ECO:0000313" key="3">
    <source>
        <dbReference type="EMBL" id="CAK1214299.1"/>
    </source>
</evidence>
<dbReference type="EMBL" id="UGEM01000004">
    <property type="protein sequence ID" value="STP17791.1"/>
    <property type="molecule type" value="Genomic_DNA"/>
</dbReference>
<evidence type="ECO:0000313" key="23">
    <source>
        <dbReference type="Proteomes" id="UP000184077"/>
    </source>
</evidence>
<dbReference type="EMBL" id="CP055981">
    <property type="protein sequence ID" value="QMS39366.1"/>
    <property type="molecule type" value="Genomic_DNA"/>
</dbReference>
<dbReference type="Proteomes" id="UP000436141">
    <property type="component" value="Unassembled WGS sequence"/>
</dbReference>
<evidence type="ECO:0000313" key="34">
    <source>
        <dbReference type="Proteomes" id="UP000514715"/>
    </source>
</evidence>
<reference evidence="2 32" key="13">
    <citation type="submission" date="2020-06" db="EMBL/GenBank/DDBJ databases">
        <title>Whole-genome sequencing of blaNDM-5 positive Escherichia coli isolated from a Japanese patient with no history of travel abroad.</title>
        <authorList>
            <person name="Ito Y."/>
            <person name="Aoki K."/>
            <person name="Nakayama N."/>
            <person name="Ohtsuka M."/>
            <person name="Ota M."/>
            <person name="Kaneko N."/>
            <person name="Yoshida M."/>
            <person name="Ishii Y."/>
            <person name="Tateda K."/>
            <person name="Matsuse H."/>
        </authorList>
    </citation>
    <scope>NUCLEOTIDE SEQUENCE [LARGE SCALE GENOMIC DNA]</scope>
    <source>
        <strain evidence="2 32">TUM18780</strain>
    </source>
</reference>
<accession>A0A067HHS1</accession>
<evidence type="ECO:0000313" key="7">
    <source>
        <dbReference type="EMBL" id="GDH49301.1"/>
    </source>
</evidence>
<dbReference type="Proteomes" id="UP000254181">
    <property type="component" value="Unassembled WGS sequence"/>
</dbReference>
<evidence type="ECO:0000313" key="37">
    <source>
        <dbReference type="Proteomes" id="UP000842519"/>
    </source>
</evidence>
<reference evidence="8 37" key="3">
    <citation type="journal article" date="2018" name="Genome Biol.">
        <title>SKESA: strategic k-mer extension for scrupulous assemblies.</title>
        <authorList>
            <person name="Souvorov A."/>
            <person name="Agarwala R."/>
            <person name="Lipman D.J."/>
        </authorList>
    </citation>
    <scope>NUCLEOTIDE SEQUENCE [LARGE SCALE GENOMIC DNA]</scope>
    <source>
        <strain evidence="8">EC00605</strain>
        <strain evidence="37">ecoli[ST-405]</strain>
        <strain evidence="9">Ecoli[ST-405]</strain>
        <strain evidence="10">SJP41</strain>
    </source>
</reference>
<dbReference type="EMBL" id="ABONVU020000009">
    <property type="protein sequence ID" value="EMJ5254467.1"/>
    <property type="molecule type" value="Genomic_DNA"/>
</dbReference>
<evidence type="ECO:0000313" key="21">
    <source>
        <dbReference type="EMBL" id="STP22465.1"/>
    </source>
</evidence>
<dbReference type="EMBL" id="UGAW01000001">
    <property type="protein sequence ID" value="STG52474.1"/>
    <property type="molecule type" value="Genomic_DNA"/>
</dbReference>
<evidence type="ECO:0000313" key="2">
    <source>
        <dbReference type="EMBL" id="BCG38842.1"/>
    </source>
</evidence>
<evidence type="ECO:0000313" key="10">
    <source>
        <dbReference type="EMBL" id="HAZ7494307.1"/>
    </source>
</evidence>
<dbReference type="EMBL" id="CP057975">
    <property type="protein sequence ID" value="QMP45507.1"/>
    <property type="molecule type" value="Genomic_DNA"/>
</dbReference>
<evidence type="ECO:0000313" key="5">
    <source>
        <dbReference type="EMBL" id="EFH6095320.1"/>
    </source>
</evidence>
<evidence type="ECO:0000313" key="25">
    <source>
        <dbReference type="Proteomes" id="UP000254647"/>
    </source>
</evidence>
<dbReference type="EMBL" id="DABGKQ010000044">
    <property type="protein sequence ID" value="HAJ5806740.1"/>
    <property type="molecule type" value="Genomic_DNA"/>
</dbReference>
<reference evidence="7 29" key="4">
    <citation type="submission" date="2018-04" db="EMBL/GenBank/DDBJ databases">
        <title>Large scale genomics of bovine and human commensal E. coli to reveal the emerging process of EHEC.</title>
        <authorList>
            <person name="Arimizu Y."/>
            <person name="Ogura Y."/>
        </authorList>
    </citation>
    <scope>NUCLEOTIDE SEQUENCE [LARGE SCALE GENOMIC DNA]</scope>
    <source>
        <strain evidence="7 29">KK-P061</strain>
    </source>
</reference>
<reference evidence="22 27" key="7">
    <citation type="submission" date="2018-12" db="EMBL/GenBank/DDBJ databases">
        <authorList>
            <consortium name="Pathogen Informatics"/>
        </authorList>
    </citation>
    <scope>NUCLEOTIDE SEQUENCE [LARGE SCALE GENOMIC DNA]</scope>
    <source>
        <strain evidence="22 27">NCTC9044</strain>
    </source>
</reference>
<reference evidence="13 31" key="11">
    <citation type="submission" date="2020-02" db="EMBL/GenBank/DDBJ databases">
        <title>WGS of Carbapenem-Resistant Enterobacteriaceae.</title>
        <authorList>
            <person name="Tokajian S."/>
            <person name="El Chaar M."/>
            <person name="El Khoury M."/>
        </authorList>
    </citation>
    <scope>NUCLEOTIDE SEQUENCE [LARGE SCALE GENOMIC DNA]</scope>
    <source>
        <strain evidence="13 31">ECM_75</strain>
    </source>
</reference>
<sequence>MNTRALFPLLFTVASFSASAGNWAVKNGWCQTMTEDGQALVMLKNGTIGITGLMQGCPNGVQTLLGSRISINGNLIPTSQMCNQQTGFRAVEVEIGQAPEMVKKAVHSIAERDVSVLQAFGVRMEFTRGDMLKVCPKFVTSLAGFSPKQTTTINKDSVLQAARQAYAREYDEETTETADFGSYEVKGNKVEFEVFNPEDRAYDKVTVTVGADGNATGASVEFIGK</sequence>
<dbReference type="EMBL" id="CAUZHL010000006">
    <property type="protein sequence ID" value="CAK1214299.1"/>
    <property type="molecule type" value="Genomic_DNA"/>
</dbReference>
<dbReference type="EMBL" id="JABXPW010000001">
    <property type="protein sequence ID" value="MBA7717052.1"/>
    <property type="molecule type" value="Genomic_DNA"/>
</dbReference>
<evidence type="ECO:0000313" key="30">
    <source>
        <dbReference type="Proteomes" id="UP000436141"/>
    </source>
</evidence>
<evidence type="ECO:0000313" key="29">
    <source>
        <dbReference type="Proteomes" id="UP000303027"/>
    </source>
</evidence>
<dbReference type="EMBL" id="DADPIR010000048">
    <property type="protein sequence ID" value="HAZ7494307.1"/>
    <property type="molecule type" value="Genomic_DNA"/>
</dbReference>
<dbReference type="Proteomes" id="UP000303027">
    <property type="component" value="Unassembled WGS sequence"/>
</dbReference>
<dbReference type="Proteomes" id="UP000288459">
    <property type="component" value="Unassembled WGS sequence"/>
</dbReference>
<evidence type="ECO:0000313" key="16">
    <source>
        <dbReference type="EMBL" id="QMS39366.1"/>
    </source>
</evidence>
<evidence type="ECO:0000313" key="19">
    <source>
        <dbReference type="EMBL" id="STG52474.1"/>
    </source>
</evidence>
<reference evidence="14 23" key="1">
    <citation type="submission" date="2016-10" db="EMBL/GenBank/DDBJ databases">
        <title>Comprehensive resistome analysis reveals the prevalence of NDM and MCR-1 in Chinese poultry production.</title>
        <authorList>
            <person name="Wang Y."/>
            <person name="Zhang R."/>
            <person name="Li J."/>
            <person name="Wu Z."/>
            <person name="Wenjuan Y."/>
            <person name="Schwarz S."/>
            <person name="Tyrrell J."/>
            <person name="Zheng Y."/>
            <person name="Wang S."/>
            <person name="Shen Z."/>
            <person name="Liu Z."/>
            <person name="Lei L."/>
            <person name="Li M."/>
            <person name="Zhang Q."/>
            <person name="Wu C."/>
            <person name="Zhang Q."/>
            <person name="Wu Y."/>
            <person name="Walsh T."/>
            <person name="Shen J."/>
        </authorList>
    </citation>
    <scope>NUCLEOTIDE SEQUENCE [LARGE SCALE GENOMIC DNA]</scope>
    <source>
        <strain evidence="14 23">574</strain>
    </source>
</reference>
<dbReference type="Proteomes" id="UP000514533">
    <property type="component" value="Chromosome"/>
</dbReference>
<reference evidence="12 30" key="9">
    <citation type="submission" date="2019-12" db="EMBL/GenBank/DDBJ databases">
        <title>Enteriobacteria Tanzani isolates_10434.</title>
        <authorList>
            <person name="Subbiah M."/>
            <person name="Call D."/>
        </authorList>
    </citation>
    <scope>NUCLEOTIDE SEQUENCE [LARGE SCALE GENOMIC DNA]</scope>
    <source>
        <strain evidence="12 30">10434wD1</strain>
    </source>
</reference>
<evidence type="ECO:0000313" key="18">
    <source>
        <dbReference type="EMBL" id="STC79837.1"/>
    </source>
</evidence>
<feature type="chain" id="PRO_5015027421" evidence="1">
    <location>
        <begin position="21"/>
        <end position="225"/>
    </location>
</feature>
<dbReference type="EMBL" id="UGEM01000004">
    <property type="protein sequence ID" value="STP22465.1"/>
    <property type="molecule type" value="Genomic_DNA"/>
</dbReference>
<dbReference type="EMBL" id="MOHC01000067">
    <property type="protein sequence ID" value="OJN32291.1"/>
    <property type="molecule type" value="Genomic_DNA"/>
</dbReference>
<evidence type="ECO:0000313" key="17">
    <source>
        <dbReference type="EMBL" id="RVE16192.1"/>
    </source>
</evidence>
<dbReference type="Proteomes" id="UP000271797">
    <property type="component" value="Chromosome"/>
</dbReference>
<evidence type="ECO:0000313" key="22">
    <source>
        <dbReference type="EMBL" id="VED07528.1"/>
    </source>
</evidence>
<evidence type="ECO:0000313" key="6">
    <source>
        <dbReference type="EMBL" id="EMJ5254467.1"/>
    </source>
</evidence>
<dbReference type="EMBL" id="UFXW01000004">
    <property type="protein sequence ID" value="STC79837.1"/>
    <property type="molecule type" value="Genomic_DNA"/>
</dbReference>
<feature type="signal peptide" evidence="1">
    <location>
        <begin position="1"/>
        <end position="20"/>
    </location>
</feature>
<reference evidence="8" key="8">
    <citation type="submission" date="2019-09" db="EMBL/GenBank/DDBJ databases">
        <authorList>
            <consortium name="NCBI Pathogen Detection Project"/>
        </authorList>
    </citation>
    <scope>NUCLEOTIDE SEQUENCE</scope>
    <source>
        <strain evidence="8">EC00605</strain>
        <strain evidence="9">Ecoli[ST-405]</strain>
        <strain evidence="10">SJP41</strain>
    </source>
</reference>
<proteinExistence type="predicted"/>
<reference evidence="4 35" key="6">
    <citation type="submission" date="2018-08" db="EMBL/GenBank/DDBJ databases">
        <authorList>
            <consortium name="PulseNet: The National Subtyping Network for Foodborne Disease Surveillance"/>
            <person name="Tarr C.L."/>
            <person name="Trees E."/>
            <person name="Katz L.S."/>
            <person name="Carleton-Romer H.A."/>
            <person name="Stroika S."/>
            <person name="Kucerova Z."/>
            <person name="Roache K.F."/>
            <person name="Sabol A.L."/>
            <person name="Besser J."/>
            <person name="Gerner-Smidt P."/>
        </authorList>
    </citation>
    <scope>NUCLEOTIDE SEQUENCE [LARGE SCALE GENOMIC DNA]</scope>
    <source>
        <strain evidence="4 35">PNUSAE004760</strain>
    </source>
</reference>
<evidence type="ECO:0000313" key="11">
    <source>
        <dbReference type="EMBL" id="MBA7717052.1"/>
    </source>
</evidence>
<evidence type="ECO:0000313" key="15">
    <source>
        <dbReference type="EMBL" id="QMP45507.1"/>
    </source>
</evidence>
<dbReference type="EMBL" id="AP023197">
    <property type="protein sequence ID" value="BCG38842.1"/>
    <property type="molecule type" value="Genomic_DNA"/>
</dbReference>